<organism evidence="1 2">
    <name type="scientific">Weissella paramesenteroides</name>
    <name type="common">Leuconostoc paramesenteroides</name>
    <dbReference type="NCBI Taxonomy" id="1249"/>
    <lineage>
        <taxon>Bacteria</taxon>
        <taxon>Bacillati</taxon>
        <taxon>Bacillota</taxon>
        <taxon>Bacilli</taxon>
        <taxon>Lactobacillales</taxon>
        <taxon>Lactobacillaceae</taxon>
        <taxon>Weissella</taxon>
    </lineage>
</organism>
<gene>
    <name evidence="1" type="ORF">G9403_02275</name>
</gene>
<evidence type="ECO:0000313" key="2">
    <source>
        <dbReference type="Proteomes" id="UP001215461"/>
    </source>
</evidence>
<dbReference type="SUPFAM" id="SSF56399">
    <property type="entry name" value="ADP-ribosylation"/>
    <property type="match status" value="1"/>
</dbReference>
<dbReference type="AlphaFoldDB" id="A0ABD4XH18"/>
<dbReference type="RefSeq" id="WP_277361936.1">
    <property type="nucleotide sequence ID" value="NZ_JAANXN010000002.1"/>
</dbReference>
<protein>
    <recommendedName>
        <fullName evidence="3">DUF3990 domain-containing protein</fullName>
    </recommendedName>
</protein>
<reference evidence="1 2" key="1">
    <citation type="submission" date="2020-03" db="EMBL/GenBank/DDBJ databases">
        <title>Comparative genomics of Weissella paramesenteroides.</title>
        <authorList>
            <person name="Kant R."/>
            <person name="Takala T."/>
            <person name="Saris P."/>
        </authorList>
    </citation>
    <scope>NUCLEOTIDE SEQUENCE [LARGE SCALE GENOMIC DNA]</scope>
    <source>
        <strain evidence="1 2">SJ27-4</strain>
    </source>
</reference>
<dbReference type="Proteomes" id="UP001215461">
    <property type="component" value="Unassembled WGS sequence"/>
</dbReference>
<evidence type="ECO:0008006" key="3">
    <source>
        <dbReference type="Google" id="ProtNLM"/>
    </source>
</evidence>
<comment type="caution">
    <text evidence="1">The sequence shown here is derived from an EMBL/GenBank/DDBJ whole genome shotgun (WGS) entry which is preliminary data.</text>
</comment>
<evidence type="ECO:0000313" key="1">
    <source>
        <dbReference type="EMBL" id="MDF8370489.1"/>
    </source>
</evidence>
<accession>A0ABD4XH18</accession>
<name>A0ABD4XH18_WEIPA</name>
<proteinExistence type="predicted"/>
<dbReference type="EMBL" id="JAANXN010000002">
    <property type="protein sequence ID" value="MDF8370489.1"/>
    <property type="molecule type" value="Genomic_DNA"/>
</dbReference>
<sequence length="207" mass="23908">MKKTLAPLYHGTLKEHVEIIVNNFELNNNNPFIIPSNNHADWLGRGVYFWEDSYENGKWWANIKSKGKEIGVICASVEVDFNDFLNMDLRKSQEDFQCFIRSMNEQLKAHKKAVDLDSNKIIEDFSGCTSYKRGEYAKLIAVFAEIEGYKVIKKTFEQKKILPDGTIDRGRTGHVDIRFPELSPYYTNTQICVRDQSVIKNLECVSV</sequence>